<gene>
    <name evidence="9" type="ORF">IC229_20860</name>
</gene>
<evidence type="ECO:0000256" key="2">
    <source>
        <dbReference type="ARBA" id="ARBA00022448"/>
    </source>
</evidence>
<evidence type="ECO:0000256" key="3">
    <source>
        <dbReference type="ARBA" id="ARBA00022475"/>
    </source>
</evidence>
<organism evidence="9 10">
    <name type="scientific">Spirosoma profusum</name>
    <dbReference type="NCBI Taxonomy" id="2771354"/>
    <lineage>
        <taxon>Bacteria</taxon>
        <taxon>Pseudomonadati</taxon>
        <taxon>Bacteroidota</taxon>
        <taxon>Cytophagia</taxon>
        <taxon>Cytophagales</taxon>
        <taxon>Cytophagaceae</taxon>
        <taxon>Spirosoma</taxon>
    </lineage>
</organism>
<keyword evidence="10" id="KW-1185">Reference proteome</keyword>
<feature type="domain" description="ABC transmembrane type-1" evidence="8">
    <location>
        <begin position="71"/>
        <end position="260"/>
    </location>
</feature>
<keyword evidence="4 7" id="KW-0812">Transmembrane</keyword>
<reference evidence="9" key="1">
    <citation type="submission" date="2020-09" db="EMBL/GenBank/DDBJ databases">
        <authorList>
            <person name="Kim M.K."/>
        </authorList>
    </citation>
    <scope>NUCLEOTIDE SEQUENCE</scope>
    <source>
        <strain evidence="9">BT702</strain>
    </source>
</reference>
<feature type="transmembrane region" description="Helical" evidence="7">
    <location>
        <begin position="239"/>
        <end position="260"/>
    </location>
</feature>
<dbReference type="Pfam" id="PF00528">
    <property type="entry name" value="BPD_transp_1"/>
    <property type="match status" value="1"/>
</dbReference>
<keyword evidence="5 7" id="KW-1133">Transmembrane helix</keyword>
<comment type="subcellular location">
    <subcellularLocation>
        <location evidence="1 7">Cell membrane</location>
        <topology evidence="1 7">Multi-pass membrane protein</topology>
    </subcellularLocation>
</comment>
<name>A0A926XZF8_9BACT</name>
<dbReference type="AlphaFoldDB" id="A0A926XZF8"/>
<keyword evidence="6 7" id="KW-0472">Membrane</keyword>
<dbReference type="PANTHER" id="PTHR43744:SF12">
    <property type="entry name" value="ABC TRANSPORTER PERMEASE PROTEIN MG189-RELATED"/>
    <property type="match status" value="1"/>
</dbReference>
<comment type="caution">
    <text evidence="9">The sequence shown here is derived from an EMBL/GenBank/DDBJ whole genome shotgun (WGS) entry which is preliminary data.</text>
</comment>
<feature type="transmembrane region" description="Helical" evidence="7">
    <location>
        <begin position="140"/>
        <end position="160"/>
    </location>
</feature>
<dbReference type="PROSITE" id="PS50928">
    <property type="entry name" value="ABC_TM1"/>
    <property type="match status" value="1"/>
</dbReference>
<feature type="transmembrane region" description="Helical" evidence="7">
    <location>
        <begin position="9"/>
        <end position="31"/>
    </location>
</feature>
<feature type="transmembrane region" description="Helical" evidence="7">
    <location>
        <begin position="70"/>
        <end position="94"/>
    </location>
</feature>
<dbReference type="RefSeq" id="WP_190888956.1">
    <property type="nucleotide sequence ID" value="NZ_JACWZY010000019.1"/>
</dbReference>
<dbReference type="PANTHER" id="PTHR43744">
    <property type="entry name" value="ABC TRANSPORTER PERMEASE PROTEIN MG189-RELATED-RELATED"/>
    <property type="match status" value="1"/>
</dbReference>
<keyword evidence="2 7" id="KW-0813">Transport</keyword>
<dbReference type="GO" id="GO:0055085">
    <property type="term" value="P:transmembrane transport"/>
    <property type="evidence" value="ECO:0007669"/>
    <property type="project" value="InterPro"/>
</dbReference>
<protein>
    <submittedName>
        <fullName evidence="9">Carbohydrate ABC transporter permease</fullName>
    </submittedName>
</protein>
<feature type="transmembrane region" description="Helical" evidence="7">
    <location>
        <begin position="106"/>
        <end position="128"/>
    </location>
</feature>
<sequence length="275" mass="31483">MKRLQFQKFIFYAVLLLMTTVYIGPFIYQFFISISQSKDVFGDPVKLLQPPNWTFQNYANVWVDLPFKQWLFNSLFITLVQTIMNVFFSALAGFVFARLTFPGRKFLFGLLISSLTVPVIILLVPKFIFMNNLRLVNTYAGLILPNLITITNIFLMKQFFETIPKDLEEAALIDGCSYFRIFWQIFLPVSTPALAAVAIYTFQGSWNEFLWPVTLAITSDKFTLPVGVGFLKNQFQSDWPLLMAGTLLITLPTLCIFLVFQRYFVQGVAASGGKE</sequence>
<comment type="similarity">
    <text evidence="7">Belongs to the binding-protein-dependent transport system permease family.</text>
</comment>
<accession>A0A926XZF8</accession>
<dbReference type="GO" id="GO:0005886">
    <property type="term" value="C:plasma membrane"/>
    <property type="evidence" value="ECO:0007669"/>
    <property type="project" value="UniProtKB-SubCell"/>
</dbReference>
<feature type="transmembrane region" description="Helical" evidence="7">
    <location>
        <begin position="181"/>
        <end position="202"/>
    </location>
</feature>
<dbReference type="Proteomes" id="UP000598820">
    <property type="component" value="Unassembled WGS sequence"/>
</dbReference>
<dbReference type="InterPro" id="IPR000515">
    <property type="entry name" value="MetI-like"/>
</dbReference>
<evidence type="ECO:0000256" key="7">
    <source>
        <dbReference type="RuleBase" id="RU363032"/>
    </source>
</evidence>
<evidence type="ECO:0000259" key="8">
    <source>
        <dbReference type="PROSITE" id="PS50928"/>
    </source>
</evidence>
<evidence type="ECO:0000313" key="10">
    <source>
        <dbReference type="Proteomes" id="UP000598820"/>
    </source>
</evidence>
<dbReference type="CDD" id="cd06261">
    <property type="entry name" value="TM_PBP2"/>
    <property type="match status" value="1"/>
</dbReference>
<evidence type="ECO:0000256" key="1">
    <source>
        <dbReference type="ARBA" id="ARBA00004651"/>
    </source>
</evidence>
<evidence type="ECO:0000256" key="5">
    <source>
        <dbReference type="ARBA" id="ARBA00022989"/>
    </source>
</evidence>
<dbReference type="InterPro" id="IPR035906">
    <property type="entry name" value="MetI-like_sf"/>
</dbReference>
<evidence type="ECO:0000313" key="9">
    <source>
        <dbReference type="EMBL" id="MBD2703111.1"/>
    </source>
</evidence>
<dbReference type="EMBL" id="JACWZY010000019">
    <property type="protein sequence ID" value="MBD2703111.1"/>
    <property type="molecule type" value="Genomic_DNA"/>
</dbReference>
<dbReference type="SUPFAM" id="SSF161098">
    <property type="entry name" value="MetI-like"/>
    <property type="match status" value="1"/>
</dbReference>
<keyword evidence="3" id="KW-1003">Cell membrane</keyword>
<dbReference type="Gene3D" id="1.10.3720.10">
    <property type="entry name" value="MetI-like"/>
    <property type="match status" value="1"/>
</dbReference>
<evidence type="ECO:0000256" key="6">
    <source>
        <dbReference type="ARBA" id="ARBA00023136"/>
    </source>
</evidence>
<proteinExistence type="inferred from homology"/>
<evidence type="ECO:0000256" key="4">
    <source>
        <dbReference type="ARBA" id="ARBA00022692"/>
    </source>
</evidence>